<dbReference type="InterPro" id="IPR021109">
    <property type="entry name" value="Peptidase_aspartic_dom_sf"/>
</dbReference>
<dbReference type="Proteomes" id="UP000464262">
    <property type="component" value="Chromosome 1"/>
</dbReference>
<keyword evidence="3" id="KW-1185">Reference proteome</keyword>
<dbReference type="AlphaFoldDB" id="A0A7Z2T427"/>
<dbReference type="Pfam" id="PF05618">
    <property type="entry name" value="Zn_protease"/>
    <property type="match status" value="1"/>
</dbReference>
<evidence type="ECO:0000313" key="3">
    <source>
        <dbReference type="Proteomes" id="UP000464262"/>
    </source>
</evidence>
<dbReference type="PANTHER" id="PTHR38037:SF1">
    <property type="entry name" value="ATP-DEPENDENT ZINC PROTEASE DOMAIN-CONTAINING PROTEIN-RELATED"/>
    <property type="match status" value="1"/>
</dbReference>
<evidence type="ECO:0000259" key="1">
    <source>
        <dbReference type="Pfam" id="PF05618"/>
    </source>
</evidence>
<dbReference type="PANTHER" id="PTHR38037">
    <property type="entry name" value="ZN_PROTEASE DOMAIN-CONTAINING PROTEIN"/>
    <property type="match status" value="1"/>
</dbReference>
<organism evidence="2 3">
    <name type="scientific">Vibrio astriarenae</name>
    <dbReference type="NCBI Taxonomy" id="1481923"/>
    <lineage>
        <taxon>Bacteria</taxon>
        <taxon>Pseudomonadati</taxon>
        <taxon>Pseudomonadota</taxon>
        <taxon>Gammaproteobacteria</taxon>
        <taxon>Vibrionales</taxon>
        <taxon>Vibrionaceae</taxon>
        <taxon>Vibrio</taxon>
    </lineage>
</organism>
<dbReference type="SUPFAM" id="SSF50630">
    <property type="entry name" value="Acid proteases"/>
    <property type="match status" value="1"/>
</dbReference>
<keyword evidence="2" id="KW-0645">Protease</keyword>
<accession>A0A7Z2T427</accession>
<dbReference type="RefSeq" id="WP_164648912.1">
    <property type="nucleotide sequence ID" value="NZ_CP047475.1"/>
</dbReference>
<sequence length="148" mass="17333">MNKKIITGWREYLSLPQLGIEKIKAKVDTGARTSCIHAFKVEAFEKRVDEQTQQWVRFWVHPNQHDEQTEIVCEAKVIDERLVRDSGGHETMRYVIETELHIDNQSWSIEVTLTNRDNMAFRMLLGRTAMENRILVDPAASFLVKFEE</sequence>
<evidence type="ECO:0000313" key="2">
    <source>
        <dbReference type="EMBL" id="QIA64003.1"/>
    </source>
</evidence>
<reference evidence="2 3" key="1">
    <citation type="submission" date="2020-01" db="EMBL/GenBank/DDBJ databases">
        <title>Whole genome and functional gene identification of agarase of Vibrio HN897.</title>
        <authorList>
            <person name="Liu Y."/>
            <person name="Zhao Z."/>
        </authorList>
    </citation>
    <scope>NUCLEOTIDE SEQUENCE [LARGE SCALE GENOMIC DNA]</scope>
    <source>
        <strain evidence="2 3">HN897</strain>
    </source>
</reference>
<dbReference type="KEGG" id="vas:GT360_11005"/>
<proteinExistence type="predicted"/>
<dbReference type="EMBL" id="CP047475">
    <property type="protein sequence ID" value="QIA64003.1"/>
    <property type="molecule type" value="Genomic_DNA"/>
</dbReference>
<dbReference type="InterPro" id="IPR008503">
    <property type="entry name" value="Asp_endopeptidase"/>
</dbReference>
<gene>
    <name evidence="2" type="ORF">GT360_11005</name>
</gene>
<dbReference type="GO" id="GO:0008233">
    <property type="term" value="F:peptidase activity"/>
    <property type="evidence" value="ECO:0007669"/>
    <property type="project" value="UniProtKB-KW"/>
</dbReference>
<name>A0A7Z2T427_9VIBR</name>
<dbReference type="Gene3D" id="2.40.70.10">
    <property type="entry name" value="Acid Proteases"/>
    <property type="match status" value="1"/>
</dbReference>
<keyword evidence="2" id="KW-0378">Hydrolase</keyword>
<protein>
    <submittedName>
        <fullName evidence="2">ATP-dependent zinc protease</fullName>
    </submittedName>
</protein>
<dbReference type="GO" id="GO:0006508">
    <property type="term" value="P:proteolysis"/>
    <property type="evidence" value="ECO:0007669"/>
    <property type="project" value="UniProtKB-KW"/>
</dbReference>
<feature type="domain" description="Retropepsin-like aspartic endopeptidase" evidence="1">
    <location>
        <begin position="6"/>
        <end position="145"/>
    </location>
</feature>